<dbReference type="PANTHER" id="PTHR12969:SF7">
    <property type="entry name" value="INTRAFLAGELLAR TRANSPORT PROTEIN 52 HOMOLOG"/>
    <property type="match status" value="1"/>
</dbReference>
<evidence type="ECO:0000313" key="2">
    <source>
        <dbReference type="EMBL" id="MVO99948.1"/>
    </source>
</evidence>
<keyword evidence="1" id="KW-0732">Signal</keyword>
<evidence type="ECO:0000256" key="1">
    <source>
        <dbReference type="SAM" id="SignalP"/>
    </source>
</evidence>
<dbReference type="SUPFAM" id="SSF52317">
    <property type="entry name" value="Class I glutamine amidotransferase-like"/>
    <property type="match status" value="1"/>
</dbReference>
<dbReference type="OrthoDB" id="9801679at2"/>
<accession>A0A7X3JZ93</accession>
<keyword evidence="2" id="KW-0238">DNA-binding</keyword>
<feature type="signal peptide" evidence="1">
    <location>
        <begin position="1"/>
        <end position="38"/>
    </location>
</feature>
<dbReference type="Proteomes" id="UP000490800">
    <property type="component" value="Unassembled WGS sequence"/>
</dbReference>
<organism evidence="2 3">
    <name type="scientific">Paenibacillus lutrae</name>
    <dbReference type="NCBI Taxonomy" id="2078573"/>
    <lineage>
        <taxon>Bacteria</taxon>
        <taxon>Bacillati</taxon>
        <taxon>Bacillota</taxon>
        <taxon>Bacilli</taxon>
        <taxon>Bacillales</taxon>
        <taxon>Paenibacillaceae</taxon>
        <taxon>Paenibacillus</taxon>
    </lineage>
</organism>
<dbReference type="InterPro" id="IPR039975">
    <property type="entry name" value="IFT52"/>
</dbReference>
<feature type="chain" id="PRO_5031298121" evidence="1">
    <location>
        <begin position="39"/>
        <end position="538"/>
    </location>
</feature>
<evidence type="ECO:0000313" key="3">
    <source>
        <dbReference type="Proteomes" id="UP000490800"/>
    </source>
</evidence>
<reference evidence="2 3" key="1">
    <citation type="journal article" date="2019" name="Microorganisms">
        <title>Paenibacillus lutrae sp. nov., A Chitinolytic Species Isolated from A River Otter in Castril Natural Park, Granada, Spain.</title>
        <authorList>
            <person name="Rodriguez M."/>
            <person name="Reina J.C."/>
            <person name="Bejar V."/>
            <person name="Llamas I."/>
        </authorList>
    </citation>
    <scope>NUCLEOTIDE SEQUENCE [LARGE SCALE GENOMIC DNA]</scope>
    <source>
        <strain evidence="2 3">N10</strain>
    </source>
</reference>
<dbReference type="GO" id="GO:0003677">
    <property type="term" value="F:DNA binding"/>
    <property type="evidence" value="ECO:0007669"/>
    <property type="project" value="UniProtKB-KW"/>
</dbReference>
<dbReference type="EMBL" id="RHLK01000004">
    <property type="protein sequence ID" value="MVO99948.1"/>
    <property type="molecule type" value="Genomic_DNA"/>
</dbReference>
<sequence>MGNVFVRWKSKLIQSVLALTLALPLPFIVAGNAQIALAEGPADPAPFIEAKVVNENAGKKVLFDNTHEQTAGAADWVIDGAFSDFGNALANQGYYVKELRKTSPITLGDLSGYDVFVVAEANVPYKVSEQAAMAAYVQGGGSIFFIGDHYNADRNKNRWDGSEVFNGYRRGAWTNPAKGMSAEETASAAMQDVASSDWLGTQFGVRFRYNAIGDVAASNIVAPSQALGITAGVSSVAMHAGSTLAILDPAKAKGIVYLPQTNAAWANAVDQGVYNGGGVAEGPFVAVSKKGAGKAAFIGDSSPVEDATPKYLREDTGAVKKTYDGFKEADDGVLLVNTVNWLAKKESYTSLSQVPGLLLDQPTVLLPMEAPAASTEPQPEPWAAPAAGYKWYDRTTFKAGSFGGGSGGGPGPGIPGQVTYSFIRQAVLPNAQDFQIRVVVDNLPAGSTVSGYNAGIYLASGGTQVAKVRGADGTWPSAYGYSAAFSLTADSTGRAYKDLTVRIKPGTSGAANLRLRQNSTNLKTEAVTIGNVPAQPLP</sequence>
<dbReference type="InterPro" id="IPR029062">
    <property type="entry name" value="Class_I_gatase-like"/>
</dbReference>
<keyword evidence="3" id="KW-1185">Reference proteome</keyword>
<dbReference type="PANTHER" id="PTHR12969">
    <property type="entry name" value="NGD5/OSM-6/IFT52"/>
    <property type="match status" value="1"/>
</dbReference>
<gene>
    <name evidence="2" type="ORF">EDM21_10460</name>
</gene>
<protein>
    <submittedName>
        <fullName evidence="2">DNA-binding protein</fullName>
    </submittedName>
</protein>
<dbReference type="AlphaFoldDB" id="A0A7X3JZ93"/>
<comment type="caution">
    <text evidence="2">The sequence shown here is derived from an EMBL/GenBank/DDBJ whole genome shotgun (WGS) entry which is preliminary data.</text>
</comment>
<proteinExistence type="predicted"/>
<name>A0A7X3JZ93_9BACL</name>